<dbReference type="InterPro" id="IPR005490">
    <property type="entry name" value="LD_TPept_cat_dom"/>
</dbReference>
<dbReference type="PANTHER" id="PTHR30582">
    <property type="entry name" value="L,D-TRANSPEPTIDASE"/>
    <property type="match status" value="1"/>
</dbReference>
<dbReference type="GO" id="GO:0005576">
    <property type="term" value="C:extracellular region"/>
    <property type="evidence" value="ECO:0007669"/>
    <property type="project" value="TreeGrafter"/>
</dbReference>
<keyword evidence="3 6" id="KW-0133">Cell shape</keyword>
<keyword evidence="4 6" id="KW-0573">Peptidoglycan synthesis</keyword>
<keyword evidence="7" id="KW-1133">Transmembrane helix</keyword>
<evidence type="ECO:0000256" key="3">
    <source>
        <dbReference type="ARBA" id="ARBA00022960"/>
    </source>
</evidence>
<dbReference type="Proteomes" id="UP000184363">
    <property type="component" value="Unassembled WGS sequence"/>
</dbReference>
<evidence type="ECO:0000256" key="7">
    <source>
        <dbReference type="SAM" id="Phobius"/>
    </source>
</evidence>
<name>A0A1M6YNB2_PSETH</name>
<keyword evidence="5 6" id="KW-0961">Cell wall biogenesis/degradation</keyword>
<dbReference type="PANTHER" id="PTHR30582:SF2">
    <property type="entry name" value="L,D-TRANSPEPTIDASE YCIB-RELATED"/>
    <property type="match status" value="1"/>
</dbReference>
<dbReference type="PROSITE" id="PS52029">
    <property type="entry name" value="LD_TPASE"/>
    <property type="match status" value="1"/>
</dbReference>
<organism evidence="9 10">
    <name type="scientific">Pseudonocardia thermophila</name>
    <dbReference type="NCBI Taxonomy" id="1848"/>
    <lineage>
        <taxon>Bacteria</taxon>
        <taxon>Bacillati</taxon>
        <taxon>Actinomycetota</taxon>
        <taxon>Actinomycetes</taxon>
        <taxon>Pseudonocardiales</taxon>
        <taxon>Pseudonocardiaceae</taxon>
        <taxon>Pseudonocardia</taxon>
    </lineage>
</organism>
<dbReference type="GO" id="GO:0008360">
    <property type="term" value="P:regulation of cell shape"/>
    <property type="evidence" value="ECO:0007669"/>
    <property type="project" value="UniProtKB-UniRule"/>
</dbReference>
<keyword evidence="7" id="KW-0472">Membrane</keyword>
<dbReference type="CDD" id="cd16913">
    <property type="entry name" value="YkuD_like"/>
    <property type="match status" value="1"/>
</dbReference>
<evidence type="ECO:0000256" key="5">
    <source>
        <dbReference type="ARBA" id="ARBA00023316"/>
    </source>
</evidence>
<feature type="domain" description="L,D-TPase catalytic" evidence="8">
    <location>
        <begin position="163"/>
        <end position="281"/>
    </location>
</feature>
<keyword evidence="2" id="KW-0808">Transferase</keyword>
<dbReference type="Gene3D" id="2.40.440.10">
    <property type="entry name" value="L,D-transpeptidase catalytic domain-like"/>
    <property type="match status" value="1"/>
</dbReference>
<feature type="transmembrane region" description="Helical" evidence="7">
    <location>
        <begin position="24"/>
        <end position="42"/>
    </location>
</feature>
<dbReference type="AlphaFoldDB" id="A0A1M6YNB2"/>
<dbReference type="GO" id="GO:0071972">
    <property type="term" value="F:peptidoglycan L,D-transpeptidase activity"/>
    <property type="evidence" value="ECO:0007669"/>
    <property type="project" value="TreeGrafter"/>
</dbReference>
<evidence type="ECO:0000313" key="10">
    <source>
        <dbReference type="Proteomes" id="UP000184363"/>
    </source>
</evidence>
<dbReference type="InterPro" id="IPR050979">
    <property type="entry name" value="LD-transpeptidase"/>
</dbReference>
<dbReference type="STRING" id="1848.SAMN05443637_120133"/>
<dbReference type="GO" id="GO:0018104">
    <property type="term" value="P:peptidoglycan-protein cross-linking"/>
    <property type="evidence" value="ECO:0007669"/>
    <property type="project" value="TreeGrafter"/>
</dbReference>
<comment type="pathway">
    <text evidence="1 6">Cell wall biogenesis; peptidoglycan biosynthesis.</text>
</comment>
<dbReference type="InterPro" id="IPR038063">
    <property type="entry name" value="Transpep_catalytic_dom"/>
</dbReference>
<accession>A0A1M6YNB2</accession>
<proteinExistence type="predicted"/>
<dbReference type="UniPathway" id="UPA00219"/>
<dbReference type="EMBL" id="FRAP01000020">
    <property type="protein sequence ID" value="SHL19575.1"/>
    <property type="molecule type" value="Genomic_DNA"/>
</dbReference>
<dbReference type="GO" id="GO:0071555">
    <property type="term" value="P:cell wall organization"/>
    <property type="evidence" value="ECO:0007669"/>
    <property type="project" value="UniProtKB-UniRule"/>
</dbReference>
<sequence length="283" mass="29819">MATLTKLRRTAAQPATARRPVRRAAYGAVVAVVVLNLVAALFTGSGEPGTDQDVVVAGVDATTAALPLTTTYTTIDGAPLDPAPQSTTTGLVVHPVRETPVHDAPGGTPLARLPRTMLRDVGDTWVPVIEQQAGWLRVLLPSRPNGSTGWIRAADVTEARTPYLITVHLRSKKLRLEKDGQVVGTWKVGIGKPATPTPAGRTFLMAAFRDPNQTFSPVILPLGTHSPTLDTFGGGPGTVAIHTWPTADVFGTETSDGCIRVPAEALKKLIDVPLGTLVVITED</sequence>
<dbReference type="GO" id="GO:0016740">
    <property type="term" value="F:transferase activity"/>
    <property type="evidence" value="ECO:0007669"/>
    <property type="project" value="UniProtKB-KW"/>
</dbReference>
<evidence type="ECO:0000259" key="8">
    <source>
        <dbReference type="PROSITE" id="PS52029"/>
    </source>
</evidence>
<gene>
    <name evidence="9" type="ORF">SAMN05443637_120133</name>
</gene>
<evidence type="ECO:0000256" key="4">
    <source>
        <dbReference type="ARBA" id="ARBA00022984"/>
    </source>
</evidence>
<feature type="active site" description="Proton donor/acceptor" evidence="6">
    <location>
        <position position="242"/>
    </location>
</feature>
<protein>
    <submittedName>
        <fullName evidence="9">L,D-transpeptidase catalytic domain</fullName>
    </submittedName>
</protein>
<feature type="active site" description="Nucleophile" evidence="6">
    <location>
        <position position="258"/>
    </location>
</feature>
<evidence type="ECO:0000313" key="9">
    <source>
        <dbReference type="EMBL" id="SHL19575.1"/>
    </source>
</evidence>
<dbReference type="OrthoDB" id="5243103at2"/>
<reference evidence="9 10" key="1">
    <citation type="submission" date="2016-11" db="EMBL/GenBank/DDBJ databases">
        <authorList>
            <person name="Jaros S."/>
            <person name="Januszkiewicz K."/>
            <person name="Wedrychowicz H."/>
        </authorList>
    </citation>
    <scope>NUCLEOTIDE SEQUENCE [LARGE SCALE GENOMIC DNA]</scope>
    <source>
        <strain evidence="9 10">DSM 43832</strain>
    </source>
</reference>
<dbReference type="SUPFAM" id="SSF141523">
    <property type="entry name" value="L,D-transpeptidase catalytic domain-like"/>
    <property type="match status" value="1"/>
</dbReference>
<evidence type="ECO:0000256" key="1">
    <source>
        <dbReference type="ARBA" id="ARBA00004752"/>
    </source>
</evidence>
<keyword evidence="10" id="KW-1185">Reference proteome</keyword>
<dbReference type="Pfam" id="PF03734">
    <property type="entry name" value="YkuD"/>
    <property type="match status" value="1"/>
</dbReference>
<evidence type="ECO:0000256" key="2">
    <source>
        <dbReference type="ARBA" id="ARBA00022679"/>
    </source>
</evidence>
<evidence type="ECO:0000256" key="6">
    <source>
        <dbReference type="PROSITE-ProRule" id="PRU01373"/>
    </source>
</evidence>
<keyword evidence="7" id="KW-0812">Transmembrane</keyword>
<dbReference type="RefSeq" id="WP_084755720.1">
    <property type="nucleotide sequence ID" value="NZ_FRAP01000020.1"/>
</dbReference>